<dbReference type="PANTHER" id="PTHR33420:SF26">
    <property type="entry name" value="FIMBRIAL SUBUNIT"/>
    <property type="match status" value="1"/>
</dbReference>
<dbReference type="GO" id="GO:0043709">
    <property type="term" value="P:cell adhesion involved in single-species biofilm formation"/>
    <property type="evidence" value="ECO:0007669"/>
    <property type="project" value="TreeGrafter"/>
</dbReference>
<feature type="signal peptide" evidence="1">
    <location>
        <begin position="1"/>
        <end position="22"/>
    </location>
</feature>
<dbReference type="InterPro" id="IPR000259">
    <property type="entry name" value="Adhesion_dom_fimbrial"/>
</dbReference>
<dbReference type="AlphaFoldDB" id="A0A6L6IH22"/>
<evidence type="ECO:0000313" key="4">
    <source>
        <dbReference type="Proteomes" id="UP000477739"/>
    </source>
</evidence>
<protein>
    <submittedName>
        <fullName evidence="3">Fimbrial protein</fullName>
    </submittedName>
</protein>
<keyword evidence="4" id="KW-1185">Reference proteome</keyword>
<evidence type="ECO:0000256" key="1">
    <source>
        <dbReference type="SAM" id="SignalP"/>
    </source>
</evidence>
<dbReference type="Proteomes" id="UP000477739">
    <property type="component" value="Unassembled WGS sequence"/>
</dbReference>
<dbReference type="Gene3D" id="2.60.40.1090">
    <property type="entry name" value="Fimbrial-type adhesion domain"/>
    <property type="match status" value="1"/>
</dbReference>
<dbReference type="Pfam" id="PF00419">
    <property type="entry name" value="Fimbrial"/>
    <property type="match status" value="1"/>
</dbReference>
<evidence type="ECO:0000259" key="2">
    <source>
        <dbReference type="Pfam" id="PF00419"/>
    </source>
</evidence>
<evidence type="ECO:0000313" key="3">
    <source>
        <dbReference type="EMBL" id="MTH44958.1"/>
    </source>
</evidence>
<comment type="caution">
    <text evidence="3">The sequence shown here is derived from an EMBL/GenBank/DDBJ whole genome shotgun (WGS) entry which is preliminary data.</text>
</comment>
<dbReference type="RefSeq" id="WP_155106645.1">
    <property type="nucleotide sequence ID" value="NZ_WMJZ01000001.1"/>
</dbReference>
<dbReference type="EMBL" id="WMJZ01000001">
    <property type="protein sequence ID" value="MTH44958.1"/>
    <property type="molecule type" value="Genomic_DNA"/>
</dbReference>
<feature type="chain" id="PRO_5026700046" evidence="1">
    <location>
        <begin position="23"/>
        <end position="181"/>
    </location>
</feature>
<sequence>MKLNKIMLAASVVMGLASFAHAEDPAPVTIPPDQGHGIVNFHGTVIDAPCSVNPDSDGQTVELGQISNVLLDNGGSSAPKTFQIQLENCSLSVAKGVTTTFTGAEGQKGKLGITGDVKGAGIVLTDGTGKAIELGKPTAAQQLAAGEKAATLEFSAYLQGDGAAVNPGEFNSIANFMLSYQ</sequence>
<reference evidence="3 4" key="1">
    <citation type="submission" date="2019-11" db="EMBL/GenBank/DDBJ databases">
        <title>Escherichia alba sp. nov. isolated from the gut of plastic-eating superworms Zophobas atratus.</title>
        <authorList>
            <person name="Yang Y."/>
        </authorList>
    </citation>
    <scope>NUCLEOTIDE SEQUENCE [LARGE SCALE GENOMIC DNA]</scope>
    <source>
        <strain evidence="4">BIT-B35</strain>
    </source>
</reference>
<gene>
    <name evidence="3" type="ORF">GJV78_01485</name>
</gene>
<dbReference type="InterPro" id="IPR050263">
    <property type="entry name" value="Bact_Fimbrial_Adh_Pro"/>
</dbReference>
<accession>A0A6L6IH22</accession>
<dbReference type="OrthoDB" id="6522787at2"/>
<dbReference type="PANTHER" id="PTHR33420">
    <property type="entry name" value="FIMBRIAL SUBUNIT ELFA-RELATED"/>
    <property type="match status" value="1"/>
</dbReference>
<dbReference type="InterPro" id="IPR008966">
    <property type="entry name" value="Adhesion_dom_sf"/>
</dbReference>
<dbReference type="SUPFAM" id="SSF49401">
    <property type="entry name" value="Bacterial adhesins"/>
    <property type="match status" value="1"/>
</dbReference>
<dbReference type="GO" id="GO:0009289">
    <property type="term" value="C:pilus"/>
    <property type="evidence" value="ECO:0007669"/>
    <property type="project" value="InterPro"/>
</dbReference>
<proteinExistence type="predicted"/>
<organism evidence="3 4">
    <name type="scientific">Intestinirhabdus alba</name>
    <dbReference type="NCBI Taxonomy" id="2899544"/>
    <lineage>
        <taxon>Bacteria</taxon>
        <taxon>Pseudomonadati</taxon>
        <taxon>Pseudomonadota</taxon>
        <taxon>Gammaproteobacteria</taxon>
        <taxon>Enterobacterales</taxon>
        <taxon>Enterobacteriaceae</taxon>
        <taxon>Intestinirhabdus</taxon>
    </lineage>
</organism>
<keyword evidence="1" id="KW-0732">Signal</keyword>
<dbReference type="InterPro" id="IPR036937">
    <property type="entry name" value="Adhesion_dom_fimbrial_sf"/>
</dbReference>
<feature type="domain" description="Fimbrial-type adhesion" evidence="2">
    <location>
        <begin position="40"/>
        <end position="181"/>
    </location>
</feature>
<name>A0A6L6IH22_9ENTR</name>